<gene>
    <name evidence="1" type="ORF">CXB45_03065</name>
</gene>
<dbReference type="Proteomes" id="UP000233249">
    <property type="component" value="Unassembled WGS sequence"/>
</dbReference>
<dbReference type="AlphaFoldDB" id="A0A2N0X8Y1"/>
<evidence type="ECO:0000313" key="1">
    <source>
        <dbReference type="EMBL" id="PKF69139.1"/>
    </source>
</evidence>
<dbReference type="InterPro" id="IPR006448">
    <property type="entry name" value="Phage_term_ssu_P27"/>
</dbReference>
<reference evidence="1 2" key="1">
    <citation type="submission" date="2017-12" db="EMBL/GenBank/DDBJ databases">
        <title>Corynebacterium mastitidis 16-1433 Genome.</title>
        <authorList>
            <person name="Gulvik C.A."/>
        </authorList>
    </citation>
    <scope>NUCLEOTIDE SEQUENCE [LARGE SCALE GENOMIC DNA]</scope>
    <source>
        <strain evidence="1 2">16-1433</strain>
    </source>
</reference>
<dbReference type="Pfam" id="PF05119">
    <property type="entry name" value="Terminase_4"/>
    <property type="match status" value="1"/>
</dbReference>
<dbReference type="STRING" id="1121365.GCA_000375365_02198"/>
<proteinExistence type="predicted"/>
<accession>A0A2N0X8Y1</accession>
<organism evidence="1 2">
    <name type="scientific">Corynebacterium mastitidis</name>
    <dbReference type="NCBI Taxonomy" id="161890"/>
    <lineage>
        <taxon>Bacteria</taxon>
        <taxon>Bacillati</taxon>
        <taxon>Actinomycetota</taxon>
        <taxon>Actinomycetes</taxon>
        <taxon>Mycobacteriales</taxon>
        <taxon>Corynebacteriaceae</taxon>
        <taxon>Corynebacterium</taxon>
    </lineage>
</organism>
<name>A0A2N0X8Y1_9CORY</name>
<dbReference type="OrthoDB" id="4426258at2"/>
<evidence type="ECO:0000313" key="2">
    <source>
        <dbReference type="Proteomes" id="UP000233249"/>
    </source>
</evidence>
<dbReference type="EMBL" id="PJAF01000006">
    <property type="protein sequence ID" value="PKF69139.1"/>
    <property type="molecule type" value="Genomic_DNA"/>
</dbReference>
<dbReference type="RefSeq" id="WP_101173141.1">
    <property type="nucleotide sequence ID" value="NZ_JAKRKB010000012.1"/>
</dbReference>
<sequence length="103" mass="11410">MAAFTDLEDRISAGHSLNGFDTEVVETVAGLIRRVRDAERIITAEGPIIEDEKGMPVEHPAVKVERMASAEIRGWVKERPDLFGKQEAPGVKRRKFEPKIVGG</sequence>
<comment type="caution">
    <text evidence="1">The sequence shown here is derived from an EMBL/GenBank/DDBJ whole genome shotgun (WGS) entry which is preliminary data.</text>
</comment>
<protein>
    <submittedName>
        <fullName evidence="1">Terminase</fullName>
    </submittedName>
</protein>